<keyword evidence="5 7" id="KW-1133">Transmembrane helix</keyword>
<dbReference type="InterPro" id="IPR051393">
    <property type="entry name" value="ABC_transporter_permease"/>
</dbReference>
<evidence type="ECO:0000256" key="1">
    <source>
        <dbReference type="ARBA" id="ARBA00004651"/>
    </source>
</evidence>
<feature type="transmembrane region" description="Helical" evidence="7">
    <location>
        <begin position="12"/>
        <end position="35"/>
    </location>
</feature>
<evidence type="ECO:0000256" key="5">
    <source>
        <dbReference type="ARBA" id="ARBA00022989"/>
    </source>
</evidence>
<dbReference type="AlphaFoldDB" id="A0A4Q7M2D4"/>
<accession>A0A4Q7M2D4</accession>
<dbReference type="Pfam" id="PF00528">
    <property type="entry name" value="BPD_transp_1"/>
    <property type="match status" value="1"/>
</dbReference>
<comment type="subcellular location">
    <subcellularLocation>
        <location evidence="1 7">Cell membrane</location>
        <topology evidence="1 7">Multi-pass membrane protein</topology>
    </subcellularLocation>
</comment>
<dbReference type="InterPro" id="IPR035906">
    <property type="entry name" value="MetI-like_sf"/>
</dbReference>
<dbReference type="RefSeq" id="WP_130414448.1">
    <property type="nucleotide sequence ID" value="NZ_SGWX01000001.1"/>
</dbReference>
<dbReference type="PANTHER" id="PTHR30193">
    <property type="entry name" value="ABC TRANSPORTER PERMEASE PROTEIN"/>
    <property type="match status" value="1"/>
</dbReference>
<dbReference type="EMBL" id="SGWX01000001">
    <property type="protein sequence ID" value="RZS61614.1"/>
    <property type="molecule type" value="Genomic_DNA"/>
</dbReference>
<dbReference type="PROSITE" id="PS50928">
    <property type="entry name" value="ABC_TM1"/>
    <property type="match status" value="1"/>
</dbReference>
<keyword evidence="10" id="KW-1185">Reference proteome</keyword>
<feature type="transmembrane region" description="Helical" evidence="7">
    <location>
        <begin position="266"/>
        <end position="287"/>
    </location>
</feature>
<evidence type="ECO:0000256" key="6">
    <source>
        <dbReference type="ARBA" id="ARBA00023136"/>
    </source>
</evidence>
<keyword evidence="3" id="KW-1003">Cell membrane</keyword>
<evidence type="ECO:0000256" key="3">
    <source>
        <dbReference type="ARBA" id="ARBA00022475"/>
    </source>
</evidence>
<comment type="caution">
    <text evidence="9">The sequence shown here is derived from an EMBL/GenBank/DDBJ whole genome shotgun (WGS) entry which is preliminary data.</text>
</comment>
<feature type="transmembrane region" description="Helical" evidence="7">
    <location>
        <begin position="71"/>
        <end position="96"/>
    </location>
</feature>
<dbReference type="CDD" id="cd06261">
    <property type="entry name" value="TM_PBP2"/>
    <property type="match status" value="1"/>
</dbReference>
<feature type="transmembrane region" description="Helical" evidence="7">
    <location>
        <begin position="207"/>
        <end position="233"/>
    </location>
</feature>
<dbReference type="Gene3D" id="1.10.3720.10">
    <property type="entry name" value="MetI-like"/>
    <property type="match status" value="1"/>
</dbReference>
<evidence type="ECO:0000256" key="4">
    <source>
        <dbReference type="ARBA" id="ARBA00022692"/>
    </source>
</evidence>
<dbReference type="GO" id="GO:0055085">
    <property type="term" value="P:transmembrane transport"/>
    <property type="evidence" value="ECO:0007669"/>
    <property type="project" value="InterPro"/>
</dbReference>
<evidence type="ECO:0000313" key="9">
    <source>
        <dbReference type="EMBL" id="RZS61614.1"/>
    </source>
</evidence>
<reference evidence="9 10" key="1">
    <citation type="submission" date="2019-02" db="EMBL/GenBank/DDBJ databases">
        <title>Sequencing the genomes of 1000 actinobacteria strains.</title>
        <authorList>
            <person name="Klenk H.-P."/>
        </authorList>
    </citation>
    <scope>NUCLEOTIDE SEQUENCE [LARGE SCALE GENOMIC DNA]</scope>
    <source>
        <strain evidence="9 10">DSM 16932</strain>
    </source>
</reference>
<dbReference type="InterPro" id="IPR000515">
    <property type="entry name" value="MetI-like"/>
</dbReference>
<gene>
    <name evidence="9" type="ORF">EV386_1923</name>
</gene>
<organism evidence="9 10">
    <name type="scientific">Xylanimonas ulmi</name>
    <dbReference type="NCBI Taxonomy" id="228973"/>
    <lineage>
        <taxon>Bacteria</taxon>
        <taxon>Bacillati</taxon>
        <taxon>Actinomycetota</taxon>
        <taxon>Actinomycetes</taxon>
        <taxon>Micrococcales</taxon>
        <taxon>Promicromonosporaceae</taxon>
        <taxon>Xylanimonas</taxon>
    </lineage>
</organism>
<evidence type="ECO:0000256" key="7">
    <source>
        <dbReference type="RuleBase" id="RU363032"/>
    </source>
</evidence>
<dbReference type="PANTHER" id="PTHR30193:SF41">
    <property type="entry name" value="DIACETYLCHITOBIOSE UPTAKE SYSTEM PERMEASE PROTEIN NGCF"/>
    <property type="match status" value="1"/>
</dbReference>
<keyword evidence="2 7" id="KW-0813">Transport</keyword>
<feature type="transmembrane region" description="Helical" evidence="7">
    <location>
        <begin position="154"/>
        <end position="176"/>
    </location>
</feature>
<evidence type="ECO:0000256" key="2">
    <source>
        <dbReference type="ARBA" id="ARBA00022448"/>
    </source>
</evidence>
<keyword evidence="4 7" id="KW-0812">Transmembrane</keyword>
<dbReference type="Proteomes" id="UP000293852">
    <property type="component" value="Unassembled WGS sequence"/>
</dbReference>
<dbReference type="OrthoDB" id="34224at2"/>
<comment type="similarity">
    <text evidence="7">Belongs to the binding-protein-dependent transport system permease family.</text>
</comment>
<evidence type="ECO:0000313" key="10">
    <source>
        <dbReference type="Proteomes" id="UP000293852"/>
    </source>
</evidence>
<evidence type="ECO:0000259" key="8">
    <source>
        <dbReference type="PROSITE" id="PS50928"/>
    </source>
</evidence>
<name>A0A4Q7M2D4_9MICO</name>
<keyword evidence="6 7" id="KW-0472">Membrane</keyword>
<feature type="domain" description="ABC transmembrane type-1" evidence="8">
    <location>
        <begin position="71"/>
        <end position="287"/>
    </location>
</feature>
<protein>
    <submittedName>
        <fullName evidence="9">Carbohydrate ABC transporter membrane protein 1 (CUT1 family)</fullName>
    </submittedName>
</protein>
<dbReference type="SUPFAM" id="SSF161098">
    <property type="entry name" value="MetI-like"/>
    <property type="match status" value="1"/>
</dbReference>
<dbReference type="GO" id="GO:0005886">
    <property type="term" value="C:plasma membrane"/>
    <property type="evidence" value="ECO:0007669"/>
    <property type="project" value="UniProtKB-SubCell"/>
</dbReference>
<proteinExistence type="inferred from homology"/>
<feature type="transmembrane region" description="Helical" evidence="7">
    <location>
        <begin position="108"/>
        <end position="128"/>
    </location>
</feature>
<sequence>MATSAFARKRRQLTIPYVIGALVLYTALFIAPSAYSVYASLTDWNGIDSPRWVGLRNYVTLWSDPVFQRSILNTATITLGVGVTLFVLSFVVILVIRELRFARFVRGALFLPHLVSTIVLAIFWGALFRYDGLVNGLLDVLGVGPVTWMGPDSAFALVLLGLVWIHLGYYVTILLAGVDAIPAHFYEAAFLDGAGPWQRFRHVTLPLAWDVVGVAAILWTISSVKIFEFILAFSGGQGALPHVNQWNTALFVYGKTLGGTAAAFTFGYAAAGAVVTLAFVAVLVIVVRRLMRRESIQF</sequence>